<accession>A0A8D5UHT0</accession>
<evidence type="ECO:0000313" key="3">
    <source>
        <dbReference type="Proteomes" id="UP000677436"/>
    </source>
</evidence>
<reference evidence="2" key="2">
    <citation type="journal article" date="2021" name="Microbiol. Resour. Announc.">
        <title>Complete Genome Sequence of Polycladomyces abyssicola JIR-001T, Isolated from Hemipelagic Sediment in Deep Seawater.</title>
        <authorList>
            <person name="Tsubouchi T."/>
            <person name="Kaneko Y."/>
        </authorList>
    </citation>
    <scope>NUCLEOTIDE SEQUENCE</scope>
    <source>
        <strain evidence="2">JIR-001</strain>
    </source>
</reference>
<dbReference type="GO" id="GO:0004371">
    <property type="term" value="F:glycerone kinase activity"/>
    <property type="evidence" value="ECO:0007669"/>
    <property type="project" value="InterPro"/>
</dbReference>
<sequence>MTHQQIDATLFSLMIWAGAHQLDKHVEQVNALNVFPVPDGDTGTNMNLSFSSGAKEVERKKSNHVGQLAEALSKGLLMGARGNSGVILSQLFRGFAKSVANKETLSARDLAMAFHKGVETAYKAVIKPVEGTILTVAREAAEKGLMRITQTNDVVAVMEAVLEEARLSLSRTPKLLPVLAQTGVVDAGGQGLVFIYEGFLSALKGMVDREETKSLASVAGPNESLGTVAHQNAQAKIDASEIEHGYCTEFMIMLEKDASFDETGFRREMEQFGDSLLVVADDDLVKVHIHAERPGDALNFAMQYGGLTRIKIENMREQHANIVGKEGSASPTEPPVEKVEESVSDDFAVPKPYGLVAVAAGDGIAEIFRSLGVDVIIEGGQTMNPSTEDIARAIERLNVEHVIILPNNKNIILTAEHVKHIVETPVTVLPTKTVPQGLAALLAFQPEADLEENRRRMTESLNRVRSGEVTYAVRDSNVQGMEIKEGDFLGISEGRIETVGGSLLATSRDLLQKMLSEPADVVTIIYGKDVTDAQVKELSDFLKRNYPDVEYEVHYGGQPLYFFLFSVE</sequence>
<dbReference type="PANTHER" id="PTHR33434">
    <property type="entry name" value="DEGV DOMAIN-CONTAINING PROTEIN DR_1986-RELATED"/>
    <property type="match status" value="1"/>
</dbReference>
<dbReference type="RefSeq" id="WP_420830110.1">
    <property type="nucleotide sequence ID" value="NZ_AP024601.1"/>
</dbReference>
<dbReference type="PANTHER" id="PTHR33434:SF4">
    <property type="entry name" value="PHOSPHATASE PROTEIN"/>
    <property type="match status" value="1"/>
</dbReference>
<evidence type="ECO:0000313" key="2">
    <source>
        <dbReference type="EMBL" id="BCU82177.1"/>
    </source>
</evidence>
<gene>
    <name evidence="2" type="ORF">JIR001_19600</name>
</gene>
<dbReference type="KEGG" id="pabs:JIR001_19600"/>
<dbReference type="NCBIfam" id="TIGR03599">
    <property type="entry name" value="YloV"/>
    <property type="match status" value="1"/>
</dbReference>
<name>A0A8D5UHT0_9BACL</name>
<reference evidence="2" key="1">
    <citation type="journal article" date="2013" name="Int. J. Syst. Evol. Microbiol.">
        <title>Polycladomyces abyssicola gen. nov., sp. nov., a thermophilic filamentous bacterium isolated from hemipelagic sediment.</title>
        <authorList>
            <person name="Tsubouchi T."/>
            <person name="Shimane Y."/>
            <person name="Mori K."/>
            <person name="Usui K."/>
            <person name="Hiraki T."/>
            <person name="Tame A."/>
            <person name="Uematsu K."/>
            <person name="Maruyama T."/>
            <person name="Hatada Y."/>
        </authorList>
    </citation>
    <scope>NUCLEOTIDE SEQUENCE</scope>
    <source>
        <strain evidence="2">JIR-001</strain>
    </source>
</reference>
<dbReference type="AlphaFoldDB" id="A0A8D5UHT0"/>
<dbReference type="Pfam" id="PF02734">
    <property type="entry name" value="Dak2"/>
    <property type="match status" value="1"/>
</dbReference>
<dbReference type="Pfam" id="PF21645">
    <property type="entry name" value="FakA-like_M"/>
    <property type="match status" value="1"/>
</dbReference>
<feature type="domain" description="DhaL" evidence="1">
    <location>
        <begin position="9"/>
        <end position="201"/>
    </location>
</feature>
<keyword evidence="3" id="KW-1185">Reference proteome</keyword>
<dbReference type="PROSITE" id="PS51480">
    <property type="entry name" value="DHAL"/>
    <property type="match status" value="1"/>
</dbReference>
<dbReference type="InterPro" id="IPR004007">
    <property type="entry name" value="DhaL_dom"/>
</dbReference>
<dbReference type="SMART" id="SM01120">
    <property type="entry name" value="Dak2"/>
    <property type="match status" value="1"/>
</dbReference>
<dbReference type="InterPro" id="IPR048394">
    <property type="entry name" value="FakA-like_M"/>
</dbReference>
<dbReference type="EMBL" id="AP024601">
    <property type="protein sequence ID" value="BCU82177.1"/>
    <property type="molecule type" value="Genomic_DNA"/>
</dbReference>
<dbReference type="InterPro" id="IPR019986">
    <property type="entry name" value="YloV-like"/>
</dbReference>
<dbReference type="SUPFAM" id="SSF101473">
    <property type="entry name" value="DhaL-like"/>
    <property type="match status" value="1"/>
</dbReference>
<dbReference type="InterPro" id="IPR050270">
    <property type="entry name" value="DegV_domain_contain"/>
</dbReference>
<organism evidence="2 3">
    <name type="scientific">Polycladomyces abyssicola</name>
    <dbReference type="NCBI Taxonomy" id="1125966"/>
    <lineage>
        <taxon>Bacteria</taxon>
        <taxon>Bacillati</taxon>
        <taxon>Bacillota</taxon>
        <taxon>Bacilli</taxon>
        <taxon>Bacillales</taxon>
        <taxon>Thermoactinomycetaceae</taxon>
        <taxon>Polycladomyces</taxon>
    </lineage>
</organism>
<protein>
    <submittedName>
        <fullName evidence="2">Kinase</fullName>
    </submittedName>
</protein>
<dbReference type="SMART" id="SM01121">
    <property type="entry name" value="Dak1_2"/>
    <property type="match status" value="1"/>
</dbReference>
<dbReference type="GO" id="GO:0006071">
    <property type="term" value="P:glycerol metabolic process"/>
    <property type="evidence" value="ECO:0007669"/>
    <property type="project" value="InterPro"/>
</dbReference>
<evidence type="ECO:0000259" key="1">
    <source>
        <dbReference type="PROSITE" id="PS51480"/>
    </source>
</evidence>
<dbReference type="InterPro" id="IPR033470">
    <property type="entry name" value="FakA-like_C"/>
</dbReference>
<dbReference type="Pfam" id="PF13684">
    <property type="entry name" value="FakA-like_C"/>
    <property type="match status" value="1"/>
</dbReference>
<proteinExistence type="predicted"/>
<dbReference type="InterPro" id="IPR036117">
    <property type="entry name" value="DhaL_dom_sf"/>
</dbReference>
<keyword evidence="2" id="KW-0418">Kinase</keyword>
<dbReference type="Proteomes" id="UP000677436">
    <property type="component" value="Chromosome"/>
</dbReference>
<keyword evidence="2" id="KW-0808">Transferase</keyword>
<dbReference type="Gene3D" id="1.25.40.340">
    <property type="match status" value="1"/>
</dbReference>